<keyword evidence="2" id="KW-1185">Reference proteome</keyword>
<dbReference type="AlphaFoldDB" id="A0A1I0QE68"/>
<name>A0A1I0QE68_9BACT</name>
<dbReference type="Proteomes" id="UP000199373">
    <property type="component" value="Unassembled WGS sequence"/>
</dbReference>
<organism evidence="1 2">
    <name type="scientific">Prevotella aff. ruminicola Tc2-24</name>
    <dbReference type="NCBI Taxonomy" id="81582"/>
    <lineage>
        <taxon>Bacteria</taxon>
        <taxon>Pseudomonadati</taxon>
        <taxon>Bacteroidota</taxon>
        <taxon>Bacteroidia</taxon>
        <taxon>Bacteroidales</taxon>
        <taxon>Prevotellaceae</taxon>
        <taxon>Prevotella</taxon>
    </lineage>
</organism>
<gene>
    <name evidence="1" type="ORF">SAMN04487850_2395</name>
</gene>
<protein>
    <submittedName>
        <fullName evidence="1">Uncharacterized protein</fullName>
    </submittedName>
</protein>
<reference evidence="1 2" key="1">
    <citation type="submission" date="2016-10" db="EMBL/GenBank/DDBJ databases">
        <authorList>
            <person name="de Groot N.N."/>
        </authorList>
    </citation>
    <scope>NUCLEOTIDE SEQUENCE [LARGE SCALE GENOMIC DNA]</scope>
    <source>
        <strain evidence="1 2">TC2-24</strain>
    </source>
</reference>
<sequence length="163" mass="19436">MFTRIIVYFVFTFCFCIPSFSQERVARDADGNIWLMTDTIRNVMHYIDNDGHSIEVTTRKDLMCEKEELDSLIMRNQYDLWSNWDGCKESEPYASVVYSILFSNKMRIVEVRLLRREAYEKNPVIDNVIIQSIKKTKNIWKKCKHIKKNTVYVSRTRVVIPLH</sequence>
<dbReference type="EMBL" id="FOIQ01000006">
    <property type="protein sequence ID" value="SEW25378.1"/>
    <property type="molecule type" value="Genomic_DNA"/>
</dbReference>
<evidence type="ECO:0000313" key="2">
    <source>
        <dbReference type="Proteomes" id="UP000199373"/>
    </source>
</evidence>
<accession>A0A1I0QE68</accession>
<evidence type="ECO:0000313" key="1">
    <source>
        <dbReference type="EMBL" id="SEW25378.1"/>
    </source>
</evidence>
<proteinExistence type="predicted"/>